<dbReference type="Pfam" id="PF01037">
    <property type="entry name" value="AsnC_trans_reg"/>
    <property type="match status" value="1"/>
</dbReference>
<dbReference type="AlphaFoldDB" id="A0A3M6R128"/>
<dbReference type="GO" id="GO:0043200">
    <property type="term" value="P:response to amino acid"/>
    <property type="evidence" value="ECO:0007669"/>
    <property type="project" value="TreeGrafter"/>
</dbReference>
<dbReference type="RefSeq" id="WP_122226724.1">
    <property type="nucleotide sequence ID" value="NZ_RDQO01000001.1"/>
</dbReference>
<dbReference type="Proteomes" id="UP000278006">
    <property type="component" value="Unassembled WGS sequence"/>
</dbReference>
<dbReference type="SUPFAM" id="SSF46785">
    <property type="entry name" value="Winged helix' DNA-binding domain"/>
    <property type="match status" value="1"/>
</dbReference>
<dbReference type="Pfam" id="PF13404">
    <property type="entry name" value="HTH_AsnC-type"/>
    <property type="match status" value="1"/>
</dbReference>
<dbReference type="InterPro" id="IPR036390">
    <property type="entry name" value="WH_DNA-bd_sf"/>
</dbReference>
<dbReference type="InterPro" id="IPR036388">
    <property type="entry name" value="WH-like_DNA-bd_sf"/>
</dbReference>
<evidence type="ECO:0000313" key="5">
    <source>
        <dbReference type="EMBL" id="RMX08599.1"/>
    </source>
</evidence>
<feature type="domain" description="HTH asnC-type" evidence="4">
    <location>
        <begin position="5"/>
        <end position="70"/>
    </location>
</feature>
<dbReference type="InterPro" id="IPR019888">
    <property type="entry name" value="Tscrpt_reg_AsnC-like"/>
</dbReference>
<reference evidence="5 6" key="1">
    <citation type="submission" date="2018-10" db="EMBL/GenBank/DDBJ databases">
        <title>Draft genome of Cortibacter populi DSM10536.</title>
        <authorList>
            <person name="Bernier A.-M."/>
            <person name="Bernard K."/>
        </authorList>
    </citation>
    <scope>NUCLEOTIDE SEQUENCE [LARGE SCALE GENOMIC DNA]</scope>
    <source>
        <strain evidence="5 6">DSM 105136</strain>
    </source>
</reference>
<dbReference type="PRINTS" id="PR00033">
    <property type="entry name" value="HTHASNC"/>
</dbReference>
<keyword evidence="3" id="KW-0804">Transcription</keyword>
<evidence type="ECO:0000259" key="4">
    <source>
        <dbReference type="PROSITE" id="PS50956"/>
    </source>
</evidence>
<dbReference type="PANTHER" id="PTHR30154">
    <property type="entry name" value="LEUCINE-RESPONSIVE REGULATORY PROTEIN"/>
    <property type="match status" value="1"/>
</dbReference>
<sequence>MNENFDTIDIRLLEQLQMDASQSNQQRAAQLGISPATCLRRTRRLRALGVLEKEVAILDPEALARCTGAPQPLACVAEISLDRQSQEALQAFEARAVVEAGVQQCWRVSSGPDFVLIVQVADMQAYQFLAQRLFGEDANVRNVKTYFVTRRAKFSTRMPIAAVDAAASAIAVAD</sequence>
<keyword evidence="2" id="KW-0238">DNA-binding</keyword>
<dbReference type="EMBL" id="RDQO01000001">
    <property type="protein sequence ID" value="RMX08599.1"/>
    <property type="molecule type" value="Genomic_DNA"/>
</dbReference>
<dbReference type="PROSITE" id="PS50956">
    <property type="entry name" value="HTH_ASNC_2"/>
    <property type="match status" value="1"/>
</dbReference>
<name>A0A3M6R128_9BURK</name>
<dbReference type="InterPro" id="IPR019887">
    <property type="entry name" value="Tscrpt_reg_AsnC/Lrp_C"/>
</dbReference>
<dbReference type="GO" id="GO:0043565">
    <property type="term" value="F:sequence-specific DNA binding"/>
    <property type="evidence" value="ECO:0007669"/>
    <property type="project" value="InterPro"/>
</dbReference>
<dbReference type="InterPro" id="IPR000485">
    <property type="entry name" value="AsnC-type_HTH_dom"/>
</dbReference>
<keyword evidence="6" id="KW-1185">Reference proteome</keyword>
<dbReference type="OrthoDB" id="9091488at2"/>
<gene>
    <name evidence="5" type="ORF">D8I35_05890</name>
</gene>
<dbReference type="SUPFAM" id="SSF54909">
    <property type="entry name" value="Dimeric alpha+beta barrel"/>
    <property type="match status" value="1"/>
</dbReference>
<dbReference type="Gene3D" id="3.30.70.920">
    <property type="match status" value="1"/>
</dbReference>
<protein>
    <submittedName>
        <fullName evidence="5">Lrp/AsnC family transcriptional regulator</fullName>
    </submittedName>
</protein>
<dbReference type="PANTHER" id="PTHR30154:SF34">
    <property type="entry name" value="TRANSCRIPTIONAL REGULATOR AZLB"/>
    <property type="match status" value="1"/>
</dbReference>
<evidence type="ECO:0000313" key="6">
    <source>
        <dbReference type="Proteomes" id="UP000278006"/>
    </source>
</evidence>
<evidence type="ECO:0000256" key="1">
    <source>
        <dbReference type="ARBA" id="ARBA00023015"/>
    </source>
</evidence>
<evidence type="ECO:0000256" key="2">
    <source>
        <dbReference type="ARBA" id="ARBA00023125"/>
    </source>
</evidence>
<accession>A0A3M6R128</accession>
<keyword evidence="1" id="KW-0805">Transcription regulation</keyword>
<organism evidence="5 6">
    <name type="scientific">Corticibacter populi</name>
    <dbReference type="NCBI Taxonomy" id="1550736"/>
    <lineage>
        <taxon>Bacteria</taxon>
        <taxon>Pseudomonadati</taxon>
        <taxon>Pseudomonadota</taxon>
        <taxon>Betaproteobacteria</taxon>
        <taxon>Burkholderiales</taxon>
        <taxon>Comamonadaceae</taxon>
        <taxon>Corticibacter</taxon>
    </lineage>
</organism>
<evidence type="ECO:0000256" key="3">
    <source>
        <dbReference type="ARBA" id="ARBA00023163"/>
    </source>
</evidence>
<dbReference type="Gene3D" id="1.10.10.10">
    <property type="entry name" value="Winged helix-like DNA-binding domain superfamily/Winged helix DNA-binding domain"/>
    <property type="match status" value="1"/>
</dbReference>
<dbReference type="InterPro" id="IPR011008">
    <property type="entry name" value="Dimeric_a/b-barrel"/>
</dbReference>
<dbReference type="SMART" id="SM00344">
    <property type="entry name" value="HTH_ASNC"/>
    <property type="match status" value="1"/>
</dbReference>
<dbReference type="GO" id="GO:0005829">
    <property type="term" value="C:cytosol"/>
    <property type="evidence" value="ECO:0007669"/>
    <property type="project" value="TreeGrafter"/>
</dbReference>
<proteinExistence type="predicted"/>
<comment type="caution">
    <text evidence="5">The sequence shown here is derived from an EMBL/GenBank/DDBJ whole genome shotgun (WGS) entry which is preliminary data.</text>
</comment>